<name>A0A5J5ER91_9PEZI</name>
<keyword evidence="3" id="KW-1185">Reference proteome</keyword>
<evidence type="ECO:0000313" key="3">
    <source>
        <dbReference type="Proteomes" id="UP000326924"/>
    </source>
</evidence>
<comment type="caution">
    <text evidence="2">The sequence shown here is derived from an EMBL/GenBank/DDBJ whole genome shotgun (WGS) entry which is preliminary data.</text>
</comment>
<dbReference type="EMBL" id="VXIS01000157">
    <property type="protein sequence ID" value="KAA8900230.1"/>
    <property type="molecule type" value="Genomic_DNA"/>
</dbReference>
<feature type="compositionally biased region" description="Low complexity" evidence="1">
    <location>
        <begin position="356"/>
        <end position="367"/>
    </location>
</feature>
<dbReference type="AlphaFoldDB" id="A0A5J5ER91"/>
<feature type="region of interest" description="Disordered" evidence="1">
    <location>
        <begin position="148"/>
        <end position="291"/>
    </location>
</feature>
<feature type="compositionally biased region" description="Basic and acidic residues" evidence="1">
    <location>
        <begin position="178"/>
        <end position="214"/>
    </location>
</feature>
<organism evidence="2 3">
    <name type="scientific">Sphaerosporella brunnea</name>
    <dbReference type="NCBI Taxonomy" id="1250544"/>
    <lineage>
        <taxon>Eukaryota</taxon>
        <taxon>Fungi</taxon>
        <taxon>Dikarya</taxon>
        <taxon>Ascomycota</taxon>
        <taxon>Pezizomycotina</taxon>
        <taxon>Pezizomycetes</taxon>
        <taxon>Pezizales</taxon>
        <taxon>Pyronemataceae</taxon>
        <taxon>Sphaerosporella</taxon>
    </lineage>
</organism>
<evidence type="ECO:0000256" key="1">
    <source>
        <dbReference type="SAM" id="MobiDB-lite"/>
    </source>
</evidence>
<feature type="region of interest" description="Disordered" evidence="1">
    <location>
        <begin position="354"/>
        <end position="381"/>
    </location>
</feature>
<dbReference type="Proteomes" id="UP000326924">
    <property type="component" value="Unassembled WGS sequence"/>
</dbReference>
<accession>A0A5J5ER91</accession>
<dbReference type="InParanoid" id="A0A5J5ER91"/>
<reference evidence="2 3" key="1">
    <citation type="submission" date="2019-09" db="EMBL/GenBank/DDBJ databases">
        <title>Draft genome of the ectomycorrhizal ascomycete Sphaerosporella brunnea.</title>
        <authorList>
            <consortium name="DOE Joint Genome Institute"/>
            <person name="Benucci G.M."/>
            <person name="Marozzi G."/>
            <person name="Antonielli L."/>
            <person name="Sanchez S."/>
            <person name="Marco P."/>
            <person name="Wang X."/>
            <person name="Falini L.B."/>
            <person name="Barry K."/>
            <person name="Haridas S."/>
            <person name="Lipzen A."/>
            <person name="Labutti K."/>
            <person name="Grigoriev I.V."/>
            <person name="Murat C."/>
            <person name="Martin F."/>
            <person name="Albertini E."/>
            <person name="Donnini D."/>
            <person name="Bonito G."/>
        </authorList>
    </citation>
    <scope>NUCLEOTIDE SEQUENCE [LARGE SCALE GENOMIC DNA]</scope>
    <source>
        <strain evidence="2 3">Sb_GMNB300</strain>
    </source>
</reference>
<feature type="region of interest" description="Disordered" evidence="1">
    <location>
        <begin position="1"/>
        <end position="85"/>
    </location>
</feature>
<proteinExistence type="predicted"/>
<protein>
    <submittedName>
        <fullName evidence="2">Uncharacterized protein</fullName>
    </submittedName>
</protein>
<sequence length="452" mass="48225">MPTAASGSKGGMGTGMGMGMGMGTSTAADSSPGTRHSAPEKGAAGQPAKPAVWVSSARSSRGCTMPENSRHEQQQGSVYTPLSPSPSLSLPAAFSTGARIVTTTRTSAATAAASSSSCRVETCACTHAATASFPASTALHHSVSVAARHRGGTENEPQRSGATGCGPPHLLPARRRNERAQDPAPQRERQRIRHHDLEDAQVPRRRGGVDDGRQQRKKRLRGFVSECGKKKKKEKKETGATNGGDHNRVDCAQRRRRELLPRGVHQHRGRERQLQIYERPQDRRPASAQTWRASVPGVLGVSIQKEEEAGGAGTYYTTCRLRGWTVGTMRVRGRGWANQHLAVAALASHSGLVEFGGDSSPPSGGRSRMPDETKPTPTTATATATIRQSCSSREQQRIVALRTPAQLLDELCSALLCSALLCSALLCSTYTQREHFAARPSGAHVECLLPAI</sequence>
<evidence type="ECO:0000313" key="2">
    <source>
        <dbReference type="EMBL" id="KAA8900230.1"/>
    </source>
</evidence>
<gene>
    <name evidence="2" type="ORF">FN846DRAFT_989229</name>
</gene>
<feature type="compositionally biased region" description="Gly residues" evidence="1">
    <location>
        <begin position="8"/>
        <end position="22"/>
    </location>
</feature>